<accession>A0A061D0L9</accession>
<dbReference type="Pfam" id="PF02148">
    <property type="entry name" value="zf-UBP"/>
    <property type="match status" value="1"/>
</dbReference>
<dbReference type="SUPFAM" id="SSF57850">
    <property type="entry name" value="RING/U-box"/>
    <property type="match status" value="1"/>
</dbReference>
<dbReference type="InterPro" id="IPR001607">
    <property type="entry name" value="Znf_UBP"/>
</dbReference>
<dbReference type="SMART" id="SM00290">
    <property type="entry name" value="ZnF_UBP"/>
    <property type="match status" value="1"/>
</dbReference>
<keyword evidence="4" id="KW-0747">Spliceosome</keyword>
<dbReference type="Gene3D" id="3.90.70.10">
    <property type="entry name" value="Cysteine proteinases"/>
    <property type="match status" value="1"/>
</dbReference>
<dbReference type="Gene3D" id="3.30.40.10">
    <property type="entry name" value="Zinc/RING finger domain, C3HC4 (zinc finger)"/>
    <property type="match status" value="1"/>
</dbReference>
<dbReference type="InterPro" id="IPR050185">
    <property type="entry name" value="Ub_carboxyl-term_hydrolase"/>
</dbReference>
<dbReference type="Proteomes" id="UP000033188">
    <property type="component" value="Chromosome 1"/>
</dbReference>
<gene>
    <name evidence="12" type="ORF">BBBOND_0105120</name>
</gene>
<evidence type="ECO:0000256" key="8">
    <source>
        <dbReference type="ARBA" id="ARBA00023242"/>
    </source>
</evidence>
<keyword evidence="7" id="KW-0508">mRNA splicing</keyword>
<dbReference type="OMA" id="QLRRFKC"/>
<keyword evidence="3" id="KW-0479">Metal-binding</keyword>
<dbReference type="GO" id="GO:0008270">
    <property type="term" value="F:zinc ion binding"/>
    <property type="evidence" value="ECO:0007669"/>
    <property type="project" value="UniProtKB-KW"/>
</dbReference>
<dbReference type="STRING" id="5866.A0A061D0L9"/>
<dbReference type="EMBL" id="LK391707">
    <property type="protein sequence ID" value="CDR94203.1"/>
    <property type="molecule type" value="Genomic_DNA"/>
</dbReference>
<dbReference type="InterPro" id="IPR028889">
    <property type="entry name" value="USP"/>
</dbReference>
<dbReference type="InterPro" id="IPR033809">
    <property type="entry name" value="USP39"/>
</dbReference>
<feature type="domain" description="UBP-type" evidence="11">
    <location>
        <begin position="42"/>
        <end position="139"/>
    </location>
</feature>
<dbReference type="PANTHER" id="PTHR21646">
    <property type="entry name" value="UBIQUITIN CARBOXYL-TERMINAL HYDROLASE"/>
    <property type="match status" value="1"/>
</dbReference>
<dbReference type="GO" id="GO:0005681">
    <property type="term" value="C:spliceosomal complex"/>
    <property type="evidence" value="ECO:0007669"/>
    <property type="project" value="UniProtKB-KW"/>
</dbReference>
<dbReference type="GO" id="GO:0016579">
    <property type="term" value="P:protein deubiquitination"/>
    <property type="evidence" value="ECO:0007669"/>
    <property type="project" value="InterPro"/>
</dbReference>
<evidence type="ECO:0000256" key="7">
    <source>
        <dbReference type="ARBA" id="ARBA00023187"/>
    </source>
</evidence>
<dbReference type="CDD" id="cd02669">
    <property type="entry name" value="Peptidase_C19M"/>
    <property type="match status" value="1"/>
</dbReference>
<dbReference type="GO" id="GO:0000245">
    <property type="term" value="P:spliceosomal complex assembly"/>
    <property type="evidence" value="ECO:0007669"/>
    <property type="project" value="InterPro"/>
</dbReference>
<sequence>MTLDNLSEGYENRIVLGCDARYGSTTLDRHKMAVERSRMQPIKCPYLGTINRHLLDFDFEKVCSITLSNKHVYACLVCGRYFEGRGKNTCSYVHALQERHYVFINLHDCKVYCLPENYQVEDASLNDISLFLKPSFTKEYVDYIDSKIVYGKALDGTDFIPGCVGLNNLKCTDFFNVIIQALCSVAPIRNHLLLLDVEVIQPPDNVITALVELVRKIFNPKNFKGIVSPHEFLQAVGVASGGMYKIGTQGDPVALMSWLFNKIHCRLKNKKNNASIISSTFGGQLIVMTQDEQGWKEDIVSFRMLSLEVPNAPIFKSAQDKNVIPQVSIIQLLQKFNGRTEHVSAKGLICRYRLWKLPKYLIINVKRFTRNNFFLEKNPTIVSFPMKNLDLSAYVDDRAPDKYHTNGRYDLVCNVCHQGSPAAGHYKIHVLHGPSGDWFELEDLLVTSVLPQFVAQSESYIQVYKRQDDESGAAP</sequence>
<dbReference type="PANTHER" id="PTHR21646:SF16">
    <property type="entry name" value="U4_U6.U5 TRI-SNRNP-ASSOCIATED PROTEIN 2"/>
    <property type="match status" value="1"/>
</dbReference>
<evidence type="ECO:0000313" key="12">
    <source>
        <dbReference type="EMBL" id="CDR94203.1"/>
    </source>
</evidence>
<evidence type="ECO:0000256" key="5">
    <source>
        <dbReference type="ARBA" id="ARBA00022771"/>
    </source>
</evidence>
<name>A0A061D0L9_BABBI</name>
<evidence type="ECO:0000256" key="6">
    <source>
        <dbReference type="ARBA" id="ARBA00022833"/>
    </source>
</evidence>
<evidence type="ECO:0000256" key="3">
    <source>
        <dbReference type="ARBA" id="ARBA00022723"/>
    </source>
</evidence>
<evidence type="ECO:0000256" key="2">
    <source>
        <dbReference type="ARBA" id="ARBA00022664"/>
    </source>
</evidence>
<evidence type="ECO:0000259" key="11">
    <source>
        <dbReference type="PROSITE" id="PS50271"/>
    </source>
</evidence>
<evidence type="ECO:0000256" key="9">
    <source>
        <dbReference type="PROSITE-ProRule" id="PRU00502"/>
    </source>
</evidence>
<organism evidence="12 13">
    <name type="scientific">Babesia bigemina</name>
    <dbReference type="NCBI Taxonomy" id="5866"/>
    <lineage>
        <taxon>Eukaryota</taxon>
        <taxon>Sar</taxon>
        <taxon>Alveolata</taxon>
        <taxon>Apicomplexa</taxon>
        <taxon>Aconoidasida</taxon>
        <taxon>Piroplasmida</taxon>
        <taxon>Babesiidae</taxon>
        <taxon>Babesia</taxon>
    </lineage>
</organism>
<keyword evidence="5 9" id="KW-0863">Zinc-finger</keyword>
<protein>
    <submittedName>
        <fullName evidence="12">U4/u6.u5 tri-snRNP-associated 65 kDa protein, putative</fullName>
    </submittedName>
</protein>
<dbReference type="AlphaFoldDB" id="A0A061D0L9"/>
<comment type="subcellular location">
    <subcellularLocation>
        <location evidence="1">Nucleus</location>
    </subcellularLocation>
</comment>
<dbReference type="InterPro" id="IPR038765">
    <property type="entry name" value="Papain-like_cys_pep_sf"/>
</dbReference>
<dbReference type="OrthoDB" id="10263353at2759"/>
<dbReference type="GeneID" id="24562744"/>
<dbReference type="KEGG" id="bbig:BBBOND_0105120"/>
<dbReference type="SUPFAM" id="SSF54001">
    <property type="entry name" value="Cysteine proteinases"/>
    <property type="match status" value="1"/>
</dbReference>
<dbReference type="InterPro" id="IPR001394">
    <property type="entry name" value="Peptidase_C19_UCH"/>
</dbReference>
<evidence type="ECO:0000256" key="4">
    <source>
        <dbReference type="ARBA" id="ARBA00022728"/>
    </source>
</evidence>
<keyword evidence="6" id="KW-0862">Zinc</keyword>
<dbReference type="InterPro" id="IPR013083">
    <property type="entry name" value="Znf_RING/FYVE/PHD"/>
</dbReference>
<evidence type="ECO:0000256" key="1">
    <source>
        <dbReference type="ARBA" id="ARBA00004123"/>
    </source>
</evidence>
<keyword evidence="13" id="KW-1185">Reference proteome</keyword>
<evidence type="ECO:0000259" key="10">
    <source>
        <dbReference type="PROSITE" id="PS50235"/>
    </source>
</evidence>
<dbReference type="Pfam" id="PF00443">
    <property type="entry name" value="UCH"/>
    <property type="match status" value="1"/>
</dbReference>
<dbReference type="RefSeq" id="XP_012766389.1">
    <property type="nucleotide sequence ID" value="XM_012910935.1"/>
</dbReference>
<dbReference type="VEuPathDB" id="PiroplasmaDB:BBBOND_0105120"/>
<evidence type="ECO:0000313" key="13">
    <source>
        <dbReference type="Proteomes" id="UP000033188"/>
    </source>
</evidence>
<keyword evidence="2" id="KW-0507">mRNA processing</keyword>
<dbReference type="GO" id="GO:0004843">
    <property type="term" value="F:cysteine-type deubiquitinase activity"/>
    <property type="evidence" value="ECO:0007669"/>
    <property type="project" value="InterPro"/>
</dbReference>
<dbReference type="PROSITE" id="PS50271">
    <property type="entry name" value="ZF_UBP"/>
    <property type="match status" value="1"/>
</dbReference>
<proteinExistence type="predicted"/>
<feature type="domain" description="USP" evidence="10">
    <location>
        <begin position="164"/>
        <end position="467"/>
    </location>
</feature>
<keyword evidence="8" id="KW-0539">Nucleus</keyword>
<dbReference type="PROSITE" id="PS50235">
    <property type="entry name" value="USP_3"/>
    <property type="match status" value="1"/>
</dbReference>
<reference evidence="13" key="1">
    <citation type="journal article" date="2014" name="Nucleic Acids Res.">
        <title>The evolutionary dynamics of variant antigen genes in Babesia reveal a history of genomic innovation underlying host-parasite interaction.</title>
        <authorList>
            <person name="Jackson A.P."/>
            <person name="Otto T.D."/>
            <person name="Darby A."/>
            <person name="Ramaprasad A."/>
            <person name="Xia D."/>
            <person name="Echaide I.E."/>
            <person name="Farber M."/>
            <person name="Gahlot S."/>
            <person name="Gamble J."/>
            <person name="Gupta D."/>
            <person name="Gupta Y."/>
            <person name="Jackson L."/>
            <person name="Malandrin L."/>
            <person name="Malas T.B."/>
            <person name="Moussa E."/>
            <person name="Nair M."/>
            <person name="Reid A.J."/>
            <person name="Sanders M."/>
            <person name="Sharma J."/>
            <person name="Tracey A."/>
            <person name="Quail M.A."/>
            <person name="Weir W."/>
            <person name="Wastling J.M."/>
            <person name="Hall N."/>
            <person name="Willadsen P."/>
            <person name="Lingelbach K."/>
            <person name="Shiels B."/>
            <person name="Tait A."/>
            <person name="Berriman M."/>
            <person name="Allred D.R."/>
            <person name="Pain A."/>
        </authorList>
    </citation>
    <scope>NUCLEOTIDE SEQUENCE [LARGE SCALE GENOMIC DNA]</scope>
    <source>
        <strain evidence="13">Bond</strain>
    </source>
</reference>